<evidence type="ECO:0000259" key="2">
    <source>
        <dbReference type="PROSITE" id="PS51352"/>
    </source>
</evidence>
<dbReference type="Pfam" id="PF13098">
    <property type="entry name" value="Thioredoxin_2"/>
    <property type="match status" value="2"/>
</dbReference>
<protein>
    <recommendedName>
        <fullName evidence="2">Thioredoxin domain-containing protein</fullName>
    </recommendedName>
</protein>
<keyword evidence="1" id="KW-0732">Signal</keyword>
<dbReference type="PANTHER" id="PTHR15337:SF11">
    <property type="entry name" value="THIOREDOXIN DOMAIN-CONTAINING PROTEIN"/>
    <property type="match status" value="1"/>
</dbReference>
<feature type="non-terminal residue" evidence="3">
    <location>
        <position position="1"/>
    </location>
</feature>
<organism evidence="3">
    <name type="scientific">uncultured Thiotrichaceae bacterium</name>
    <dbReference type="NCBI Taxonomy" id="298394"/>
    <lineage>
        <taxon>Bacteria</taxon>
        <taxon>Pseudomonadati</taxon>
        <taxon>Pseudomonadota</taxon>
        <taxon>Gammaproteobacteria</taxon>
        <taxon>Thiotrichales</taxon>
        <taxon>Thiotrichaceae</taxon>
        <taxon>environmental samples</taxon>
    </lineage>
</organism>
<dbReference type="PROSITE" id="PS51352">
    <property type="entry name" value="THIOREDOXIN_2"/>
    <property type="match status" value="1"/>
</dbReference>
<dbReference type="SUPFAM" id="SSF52833">
    <property type="entry name" value="Thioredoxin-like"/>
    <property type="match status" value="2"/>
</dbReference>
<feature type="domain" description="Thioredoxin" evidence="2">
    <location>
        <begin position="6"/>
        <end position="139"/>
    </location>
</feature>
<dbReference type="InterPro" id="IPR012336">
    <property type="entry name" value="Thioredoxin-like_fold"/>
</dbReference>
<dbReference type="EMBL" id="CACVAV010000351">
    <property type="protein sequence ID" value="CAA6822777.1"/>
    <property type="molecule type" value="Genomic_DNA"/>
</dbReference>
<dbReference type="PANTHER" id="PTHR15337">
    <property type="entry name" value="ANTERIOR GRADIENT PROTEIN-RELATED"/>
    <property type="match status" value="1"/>
</dbReference>
<proteinExistence type="predicted"/>
<evidence type="ECO:0000256" key="1">
    <source>
        <dbReference type="ARBA" id="ARBA00022729"/>
    </source>
</evidence>
<reference evidence="3" key="1">
    <citation type="submission" date="2020-01" db="EMBL/GenBank/DDBJ databases">
        <authorList>
            <person name="Meier V. D."/>
            <person name="Meier V D."/>
        </authorList>
    </citation>
    <scope>NUCLEOTIDE SEQUENCE</scope>
    <source>
        <strain evidence="3">HLG_WM_MAG_08</strain>
    </source>
</reference>
<sequence>RGSIQGGVPHEAPSWFKESFLDIQDDVDEATEEDRHVMLFFQLNACPYCDRMLKESFEAEPMKALIQASYDVIAVNVKGDREIAFNEDTSLIEKDLSEKLDVRATPAILFLDKDNNAVVRVNGYRSPKRFKHILNYVSDKAYENSTLAEYLEKNLEKDVYQLRENKLFTELADLSSVKGPLAVIFEDSTCYDCDEFHDKLLARDDVQTEMKPFTTVRLDAASEDEITDPEGNKTTPKAWAKKMEMTYRPGVLVFDEGKLLRRVDSLLFSHHFKEGMRYIGGGYYKNQPYSEYSEQRTEELLASGVDINLGE</sequence>
<dbReference type="Gene3D" id="3.40.30.10">
    <property type="entry name" value="Glutaredoxin"/>
    <property type="match status" value="2"/>
</dbReference>
<dbReference type="InterPro" id="IPR051099">
    <property type="entry name" value="AGR/TXD"/>
</dbReference>
<evidence type="ECO:0000313" key="3">
    <source>
        <dbReference type="EMBL" id="CAA6822777.1"/>
    </source>
</evidence>
<gene>
    <name evidence="3" type="ORF">HELGO_WM56438</name>
</gene>
<dbReference type="AlphaFoldDB" id="A0A6S6TXA9"/>
<accession>A0A6S6TXA9</accession>
<name>A0A6S6TXA9_9GAMM</name>
<dbReference type="InterPro" id="IPR036249">
    <property type="entry name" value="Thioredoxin-like_sf"/>
</dbReference>
<dbReference type="InterPro" id="IPR013766">
    <property type="entry name" value="Thioredoxin_domain"/>
</dbReference>